<dbReference type="RefSeq" id="XP_024663624.1">
    <property type="nucleotide sequence ID" value="XM_024807856.1"/>
</dbReference>
<evidence type="ECO:0000256" key="7">
    <source>
        <dbReference type="ARBA" id="ARBA00023016"/>
    </source>
</evidence>
<evidence type="ECO:0000313" key="12">
    <source>
        <dbReference type="EMBL" id="PRT53678.1"/>
    </source>
</evidence>
<keyword evidence="13" id="KW-1185">Reference proteome</keyword>
<dbReference type="AlphaFoldDB" id="A0A2T0FFB2"/>
<accession>A0A2T0FFB2</accession>
<dbReference type="PANTHER" id="PTHR31126">
    <property type="entry name" value="TYROSINE-PROTEIN PHOSPHATASE"/>
    <property type="match status" value="1"/>
</dbReference>
<dbReference type="PANTHER" id="PTHR31126:SF8">
    <property type="entry name" value="TYROSINE-PROTEIN PHOSPHATASE OCA1-RELATED"/>
    <property type="match status" value="1"/>
</dbReference>
<dbReference type="SUPFAM" id="SSF52799">
    <property type="entry name" value="(Phosphotyrosine protein) phosphatases II"/>
    <property type="match status" value="1"/>
</dbReference>
<organism evidence="12 13">
    <name type="scientific">Wickerhamiella sorbophila</name>
    <dbReference type="NCBI Taxonomy" id="45607"/>
    <lineage>
        <taxon>Eukaryota</taxon>
        <taxon>Fungi</taxon>
        <taxon>Dikarya</taxon>
        <taxon>Ascomycota</taxon>
        <taxon>Saccharomycotina</taxon>
        <taxon>Dipodascomycetes</taxon>
        <taxon>Dipodascales</taxon>
        <taxon>Trichomonascaceae</taxon>
        <taxon>Wickerhamiella</taxon>
    </lineage>
</organism>
<evidence type="ECO:0000256" key="2">
    <source>
        <dbReference type="ARBA" id="ARBA00009580"/>
    </source>
</evidence>
<evidence type="ECO:0000256" key="3">
    <source>
        <dbReference type="ARBA" id="ARBA00013064"/>
    </source>
</evidence>
<comment type="catalytic activity">
    <reaction evidence="10">
        <text>O-phospho-L-tyrosyl-[protein] + H2O = L-tyrosyl-[protein] + phosphate</text>
        <dbReference type="Rhea" id="RHEA:10684"/>
        <dbReference type="Rhea" id="RHEA-COMP:10136"/>
        <dbReference type="Rhea" id="RHEA-COMP:20101"/>
        <dbReference type="ChEBI" id="CHEBI:15377"/>
        <dbReference type="ChEBI" id="CHEBI:43474"/>
        <dbReference type="ChEBI" id="CHEBI:46858"/>
        <dbReference type="ChEBI" id="CHEBI:61978"/>
        <dbReference type="EC" id="3.1.3.48"/>
    </reaction>
</comment>
<reference evidence="12 13" key="1">
    <citation type="submission" date="2017-04" db="EMBL/GenBank/DDBJ databases">
        <title>Genome sequencing of [Candida] sorbophila.</title>
        <authorList>
            <person name="Ahn J.O."/>
        </authorList>
    </citation>
    <scope>NUCLEOTIDE SEQUENCE [LARGE SCALE GENOMIC DNA]</scope>
    <source>
        <strain evidence="12 13">DS02</strain>
    </source>
</reference>
<evidence type="ECO:0000256" key="6">
    <source>
        <dbReference type="ARBA" id="ARBA00022912"/>
    </source>
</evidence>
<dbReference type="Gene3D" id="3.90.190.10">
    <property type="entry name" value="Protein tyrosine phosphatase superfamily"/>
    <property type="match status" value="1"/>
</dbReference>
<evidence type="ECO:0000256" key="5">
    <source>
        <dbReference type="ARBA" id="ARBA00022801"/>
    </source>
</evidence>
<dbReference type="EC" id="3.1.3.48" evidence="3"/>
<dbReference type="GO" id="GO:0005737">
    <property type="term" value="C:cytoplasm"/>
    <property type="evidence" value="ECO:0007669"/>
    <property type="project" value="UniProtKB-SubCell"/>
</dbReference>
<dbReference type="InterPro" id="IPR020428">
    <property type="entry name" value="PFA-DSPs"/>
</dbReference>
<sequence length="189" mass="21373">MQEAEIPETGLVNLSDIKSHNIFIPPLNFAPVQRQLYRCGEPTVLNFEFLQLLKIRTVVWLAAEDPKDAFLAFTDNNDISFEHLGILAEGANPWDDITDYTIKAALEILLDKSRYPVMVCCGMGRHRTGTVVGCLRKLQGWSFASLVDEYGRFAGPKGERVSVEMKIEQFDTSVVQVFDPPEWYIKTTS</sequence>
<proteinExistence type="inferred from homology"/>
<keyword evidence="7" id="KW-0346">Stress response</keyword>
<keyword evidence="6" id="KW-0904">Protein phosphatase</keyword>
<feature type="domain" description="Tyrosine-protein phosphatase" evidence="11">
    <location>
        <begin position="28"/>
        <end position="183"/>
    </location>
</feature>
<dbReference type="InterPro" id="IPR020422">
    <property type="entry name" value="TYR_PHOSPHATASE_DUAL_dom"/>
</dbReference>
<evidence type="ECO:0000256" key="9">
    <source>
        <dbReference type="ARBA" id="ARBA00039934"/>
    </source>
</evidence>
<gene>
    <name evidence="12" type="ORF">B9G98_01298</name>
</gene>
<dbReference type="Proteomes" id="UP000238350">
    <property type="component" value="Unassembled WGS sequence"/>
</dbReference>
<name>A0A2T0FFB2_9ASCO</name>
<protein>
    <recommendedName>
        <fullName evidence="9">Putative tyrosine-protein phosphatase OCA1</fullName>
        <ecNumber evidence="3">3.1.3.48</ecNumber>
    </recommendedName>
</protein>
<comment type="similarity">
    <text evidence="2">Belongs to the protein-tyrosine phosphatase family.</text>
</comment>
<dbReference type="OrthoDB" id="6375174at2759"/>
<evidence type="ECO:0000256" key="8">
    <source>
        <dbReference type="ARBA" id="ARBA00037204"/>
    </source>
</evidence>
<dbReference type="GO" id="GO:0004725">
    <property type="term" value="F:protein tyrosine phosphatase activity"/>
    <property type="evidence" value="ECO:0007669"/>
    <property type="project" value="UniProtKB-EC"/>
</dbReference>
<evidence type="ECO:0000256" key="1">
    <source>
        <dbReference type="ARBA" id="ARBA00004496"/>
    </source>
</evidence>
<dbReference type="EMBL" id="NDIQ01000001">
    <property type="protein sequence ID" value="PRT53678.1"/>
    <property type="molecule type" value="Genomic_DNA"/>
</dbReference>
<dbReference type="STRING" id="45607.A0A2T0FFB2"/>
<comment type="caution">
    <text evidence="12">The sequence shown here is derived from an EMBL/GenBank/DDBJ whole genome shotgun (WGS) entry which is preliminary data.</text>
</comment>
<evidence type="ECO:0000256" key="10">
    <source>
        <dbReference type="ARBA" id="ARBA00051722"/>
    </source>
</evidence>
<dbReference type="InterPro" id="IPR029021">
    <property type="entry name" value="Prot-tyrosine_phosphatase-like"/>
</dbReference>
<dbReference type="PROSITE" id="PS50054">
    <property type="entry name" value="TYR_PHOSPHATASE_DUAL"/>
    <property type="match status" value="1"/>
</dbReference>
<evidence type="ECO:0000256" key="4">
    <source>
        <dbReference type="ARBA" id="ARBA00022490"/>
    </source>
</evidence>
<dbReference type="FunFam" id="3.90.190.10:FF:000035">
    <property type="entry name" value="Tyrosine phosphatase, putative"/>
    <property type="match status" value="1"/>
</dbReference>
<dbReference type="GeneID" id="36515047"/>
<dbReference type="PRINTS" id="PR01911">
    <property type="entry name" value="PFDSPHPHTASE"/>
</dbReference>
<comment type="subcellular location">
    <subcellularLocation>
        <location evidence="1">Cytoplasm</location>
    </subcellularLocation>
</comment>
<dbReference type="Pfam" id="PF03162">
    <property type="entry name" value="Y_phosphatase2"/>
    <property type="match status" value="1"/>
</dbReference>
<evidence type="ECO:0000313" key="13">
    <source>
        <dbReference type="Proteomes" id="UP000238350"/>
    </source>
</evidence>
<comment type="function">
    <text evidence="8">Putative tyrosine-protein phosphatase required for protection against superoxide stress.</text>
</comment>
<keyword evidence="5" id="KW-0378">Hydrolase</keyword>
<dbReference type="InterPro" id="IPR004861">
    <property type="entry name" value="Siw14-like"/>
</dbReference>
<evidence type="ECO:0000259" key="11">
    <source>
        <dbReference type="PROSITE" id="PS50054"/>
    </source>
</evidence>
<keyword evidence="4" id="KW-0963">Cytoplasm</keyword>